<protein>
    <recommendedName>
        <fullName evidence="9">Type II secretion system protein GspF domain-containing protein</fullName>
    </recommendedName>
</protein>
<evidence type="ECO:0000256" key="3">
    <source>
        <dbReference type="ARBA" id="ARBA00022475"/>
    </source>
</evidence>
<dbReference type="EMBL" id="MEZJ01000041">
    <property type="protein sequence ID" value="OGD53273.1"/>
    <property type="molecule type" value="Genomic_DNA"/>
</dbReference>
<proteinExistence type="inferred from homology"/>
<keyword evidence="3" id="KW-1003">Cell membrane</keyword>
<feature type="transmembrane region" description="Helical" evidence="8">
    <location>
        <begin position="175"/>
        <end position="197"/>
    </location>
</feature>
<dbReference type="AlphaFoldDB" id="A0A1F5DDW5"/>
<evidence type="ECO:0000256" key="1">
    <source>
        <dbReference type="ARBA" id="ARBA00004429"/>
    </source>
</evidence>
<dbReference type="Pfam" id="PF00482">
    <property type="entry name" value="T2SSF"/>
    <property type="match status" value="2"/>
</dbReference>
<name>A0A1F5DDW5_9BACT</name>
<keyword evidence="7 8" id="KW-0472">Membrane</keyword>
<comment type="caution">
    <text evidence="10">The sequence shown here is derived from an EMBL/GenBank/DDBJ whole genome shotgun (WGS) entry which is preliminary data.</text>
</comment>
<dbReference type="GO" id="GO:0005886">
    <property type="term" value="C:plasma membrane"/>
    <property type="evidence" value="ECO:0007669"/>
    <property type="project" value="UniProtKB-SubCell"/>
</dbReference>
<keyword evidence="4" id="KW-0997">Cell inner membrane</keyword>
<evidence type="ECO:0000256" key="4">
    <source>
        <dbReference type="ARBA" id="ARBA00022519"/>
    </source>
</evidence>
<dbReference type="Proteomes" id="UP000178758">
    <property type="component" value="Unassembled WGS sequence"/>
</dbReference>
<evidence type="ECO:0000259" key="9">
    <source>
        <dbReference type="Pfam" id="PF00482"/>
    </source>
</evidence>
<dbReference type="InterPro" id="IPR003004">
    <property type="entry name" value="GspF/PilC"/>
</dbReference>
<evidence type="ECO:0000256" key="8">
    <source>
        <dbReference type="SAM" id="Phobius"/>
    </source>
</evidence>
<dbReference type="InterPro" id="IPR018076">
    <property type="entry name" value="T2SS_GspF_dom"/>
</dbReference>
<evidence type="ECO:0000256" key="7">
    <source>
        <dbReference type="ARBA" id="ARBA00023136"/>
    </source>
</evidence>
<evidence type="ECO:0000256" key="5">
    <source>
        <dbReference type="ARBA" id="ARBA00022692"/>
    </source>
</evidence>
<feature type="domain" description="Type II secretion system protein GspF" evidence="9">
    <location>
        <begin position="279"/>
        <end position="377"/>
    </location>
</feature>
<keyword evidence="6 8" id="KW-1133">Transmembrane helix</keyword>
<dbReference type="PANTHER" id="PTHR30012">
    <property type="entry name" value="GENERAL SECRETION PATHWAY PROTEIN"/>
    <property type="match status" value="1"/>
</dbReference>
<dbReference type="InterPro" id="IPR042094">
    <property type="entry name" value="T2SS_GspF_sf"/>
</dbReference>
<sequence length="379" mass="42010">MPYFNYIATSKTGQLKRGAISTSSEEQVRKLLAVKGYKLISCEQEEGAGQLFSKDIRELLNVLFNRKVSILDKISFAHHMSVMLKAGVPIIEAVDVLAEDISSYKFRSILKELRGELEAGRNLSSLLEKEQFFSKAHLAILKSGEASGDIDEALVRISMDLNRDYAIAKKIKGAMAYPSIVMLALVLVSGFIMVFVLPKVGEVFKQMRMNLPLPTVILLAVGSFISKYFIQVLIVLLLVIGLLIVIFKTTDIGKKFLGLIMGKLPYIKQLVKEISMARFIRALSSLLSSGVPIAKSLEISGEVFVTSKYQQIVKDAVAKVEKGVALSAILRSYRKEFDGILIKMCSVGERSGKLAEILDDVALFYEREVDNKLENISSI</sequence>
<evidence type="ECO:0000256" key="2">
    <source>
        <dbReference type="ARBA" id="ARBA00005745"/>
    </source>
</evidence>
<reference evidence="10 11" key="1">
    <citation type="journal article" date="2016" name="Nat. Commun.">
        <title>Thousands of microbial genomes shed light on interconnected biogeochemical processes in an aquifer system.</title>
        <authorList>
            <person name="Anantharaman K."/>
            <person name="Brown C.T."/>
            <person name="Hug L.A."/>
            <person name="Sharon I."/>
            <person name="Castelle C.J."/>
            <person name="Probst A.J."/>
            <person name="Thomas B.C."/>
            <person name="Singh A."/>
            <person name="Wilkins M.J."/>
            <person name="Karaoz U."/>
            <person name="Brodie E.L."/>
            <person name="Williams K.H."/>
            <person name="Hubbard S.S."/>
            <person name="Banfield J.F."/>
        </authorList>
    </citation>
    <scope>NUCLEOTIDE SEQUENCE [LARGE SCALE GENOMIC DNA]</scope>
</reference>
<dbReference type="PANTHER" id="PTHR30012:SF0">
    <property type="entry name" value="TYPE II SECRETION SYSTEM PROTEIN F-RELATED"/>
    <property type="match status" value="1"/>
</dbReference>
<dbReference type="Gene3D" id="1.20.81.30">
    <property type="entry name" value="Type II secretion system (T2SS), domain F"/>
    <property type="match status" value="2"/>
</dbReference>
<accession>A0A1F5DDW5</accession>
<comment type="similarity">
    <text evidence="2">Belongs to the GSP F family.</text>
</comment>
<comment type="subcellular location">
    <subcellularLocation>
        <location evidence="1">Cell inner membrane</location>
        <topology evidence="1">Multi-pass membrane protein</topology>
    </subcellularLocation>
</comment>
<dbReference type="FunFam" id="1.20.81.30:FF:000001">
    <property type="entry name" value="Type II secretion system protein F"/>
    <property type="match status" value="1"/>
</dbReference>
<evidence type="ECO:0000313" key="10">
    <source>
        <dbReference type="EMBL" id="OGD53273.1"/>
    </source>
</evidence>
<feature type="domain" description="Type II secretion system protein GspF" evidence="9">
    <location>
        <begin position="76"/>
        <end position="198"/>
    </location>
</feature>
<feature type="non-terminal residue" evidence="10">
    <location>
        <position position="379"/>
    </location>
</feature>
<evidence type="ECO:0000256" key="6">
    <source>
        <dbReference type="ARBA" id="ARBA00022989"/>
    </source>
</evidence>
<organism evidence="10 11">
    <name type="scientific">Candidatus Beckwithbacteria bacterium RBG_13_35_6</name>
    <dbReference type="NCBI Taxonomy" id="1797456"/>
    <lineage>
        <taxon>Bacteria</taxon>
        <taxon>Candidatus Beckwithiibacteriota</taxon>
    </lineage>
</organism>
<feature type="transmembrane region" description="Helical" evidence="8">
    <location>
        <begin position="217"/>
        <end position="247"/>
    </location>
</feature>
<keyword evidence="5 8" id="KW-0812">Transmembrane</keyword>
<evidence type="ECO:0000313" key="11">
    <source>
        <dbReference type="Proteomes" id="UP000178758"/>
    </source>
</evidence>
<gene>
    <name evidence="10" type="ORF">A3J78_00930</name>
</gene>